<keyword evidence="2" id="KW-1185">Reference proteome</keyword>
<name>A0ACC5QWY3_9HYPH</name>
<evidence type="ECO:0000313" key="2">
    <source>
        <dbReference type="Proteomes" id="UP000616151"/>
    </source>
</evidence>
<reference evidence="1" key="1">
    <citation type="submission" date="2021-01" db="EMBL/GenBank/DDBJ databases">
        <authorList>
            <person name="Sun Q."/>
        </authorList>
    </citation>
    <scope>NUCLEOTIDE SEQUENCE</scope>
    <source>
        <strain evidence="1">YIM B02566</strain>
    </source>
</reference>
<accession>A0ACC5QWY3</accession>
<dbReference type="Proteomes" id="UP000616151">
    <property type="component" value="Unassembled WGS sequence"/>
</dbReference>
<dbReference type="EMBL" id="JAENHL010000003">
    <property type="protein sequence ID" value="MBK1864897.1"/>
    <property type="molecule type" value="Genomic_DNA"/>
</dbReference>
<gene>
    <name evidence="1" type="ORF">JHL16_00900</name>
</gene>
<sequence length="157" mass="17811">MSTPTAIDPLETAYLLAAEISGADRTPADITRLIRGLDALAYAVHFVEADGGSSELEPPRLDYAQTYDAIRQRFPFLGKYWLALHPVLQEGIEGELAVGDAIDDLADILIELKDVRWLHERAGRKEALGALRERYDMHLWMHVHSLRQYLEEVKRDD</sequence>
<organism evidence="1 2">
    <name type="scientific">Taklimakanibacter albus</name>
    <dbReference type="NCBI Taxonomy" id="2800327"/>
    <lineage>
        <taxon>Bacteria</taxon>
        <taxon>Pseudomonadati</taxon>
        <taxon>Pseudomonadota</taxon>
        <taxon>Alphaproteobacteria</taxon>
        <taxon>Hyphomicrobiales</taxon>
        <taxon>Aestuariivirgaceae</taxon>
        <taxon>Taklimakanibacter</taxon>
    </lineage>
</organism>
<protein>
    <submittedName>
        <fullName evidence="1">Uncharacterized protein</fullName>
    </submittedName>
</protein>
<evidence type="ECO:0000313" key="1">
    <source>
        <dbReference type="EMBL" id="MBK1864897.1"/>
    </source>
</evidence>
<comment type="caution">
    <text evidence="1">The sequence shown here is derived from an EMBL/GenBank/DDBJ whole genome shotgun (WGS) entry which is preliminary data.</text>
</comment>
<proteinExistence type="predicted"/>